<dbReference type="Pfam" id="PF00057">
    <property type="entry name" value="Ldl_recept_a"/>
    <property type="match status" value="3"/>
</dbReference>
<keyword evidence="14" id="KW-1185">Reference proteome</keyword>
<evidence type="ECO:0000256" key="3">
    <source>
        <dbReference type="ARBA" id="ARBA00022583"/>
    </source>
</evidence>
<keyword evidence="5" id="KW-0677">Repeat</keyword>
<evidence type="ECO:0000256" key="2">
    <source>
        <dbReference type="ARBA" id="ARBA00022536"/>
    </source>
</evidence>
<dbReference type="InterPro" id="IPR002172">
    <property type="entry name" value="LDrepeatLR_classA_rpt"/>
</dbReference>
<dbReference type="PROSITE" id="PS01209">
    <property type="entry name" value="LDLRA_1"/>
    <property type="match status" value="1"/>
</dbReference>
<dbReference type="SMART" id="SM00192">
    <property type="entry name" value="LDLa"/>
    <property type="match status" value="3"/>
</dbReference>
<proteinExistence type="predicted"/>
<keyword evidence="9" id="KW-0675">Receptor</keyword>
<evidence type="ECO:0000313" key="13">
    <source>
        <dbReference type="Ensembl" id="ENSPMGP00000023628.1"/>
    </source>
</evidence>
<keyword evidence="7" id="KW-0472">Membrane</keyword>
<dbReference type="PRINTS" id="PR00261">
    <property type="entry name" value="LDLRECEPTOR"/>
</dbReference>
<dbReference type="InterPro" id="IPR011042">
    <property type="entry name" value="6-blade_b-propeller_TolB-like"/>
</dbReference>
<dbReference type="Gene3D" id="4.10.400.10">
    <property type="entry name" value="Low-density Lipoprotein Receptor"/>
    <property type="match status" value="2"/>
</dbReference>
<evidence type="ECO:0000256" key="7">
    <source>
        <dbReference type="ARBA" id="ARBA00023136"/>
    </source>
</evidence>
<dbReference type="PANTHER" id="PTHR22722">
    <property type="entry name" value="LOW-DENSITY LIPOPROTEIN RECEPTOR-RELATED PROTEIN 2-RELATED"/>
    <property type="match status" value="1"/>
</dbReference>
<comment type="subcellular location">
    <subcellularLocation>
        <location evidence="1">Membrane</location>
        <topology evidence="1">Single-pass membrane protein</topology>
    </subcellularLocation>
</comment>
<evidence type="ECO:0000256" key="5">
    <source>
        <dbReference type="ARBA" id="ARBA00022737"/>
    </source>
</evidence>
<dbReference type="Pfam" id="PF00058">
    <property type="entry name" value="Ldl_recept_b"/>
    <property type="match status" value="1"/>
</dbReference>
<dbReference type="CDD" id="cd00112">
    <property type="entry name" value="LDLa"/>
    <property type="match status" value="3"/>
</dbReference>
<accession>A0A3B4B2J9</accession>
<evidence type="ECO:0000256" key="6">
    <source>
        <dbReference type="ARBA" id="ARBA00022989"/>
    </source>
</evidence>
<dbReference type="FunFam" id="4.10.400.10:FF:000011">
    <property type="entry name" value="Low-density lipoprotein receptor-related protein 1"/>
    <property type="match status" value="1"/>
</dbReference>
<dbReference type="Ensembl" id="ENSPMGT00000025175.1">
    <property type="protein sequence ID" value="ENSPMGP00000023628.1"/>
    <property type="gene ID" value="ENSPMGG00000019108.1"/>
</dbReference>
<keyword evidence="6" id="KW-1133">Transmembrane helix</keyword>
<dbReference type="PROSITE" id="PS50068">
    <property type="entry name" value="LDLRA_2"/>
    <property type="match status" value="3"/>
</dbReference>
<evidence type="ECO:0000256" key="12">
    <source>
        <dbReference type="PROSITE-ProRule" id="PRU00461"/>
    </source>
</evidence>
<dbReference type="AlphaFoldDB" id="A0A3B4B2J9"/>
<feature type="repeat" description="LDL-receptor class B" evidence="12">
    <location>
        <begin position="65"/>
        <end position="108"/>
    </location>
</feature>
<dbReference type="GO" id="GO:0043235">
    <property type="term" value="C:receptor complex"/>
    <property type="evidence" value="ECO:0007669"/>
    <property type="project" value="TreeGrafter"/>
</dbReference>
<keyword evidence="4" id="KW-0812">Transmembrane</keyword>
<evidence type="ECO:0000313" key="14">
    <source>
        <dbReference type="Proteomes" id="UP000261520"/>
    </source>
</evidence>
<dbReference type="InterPro" id="IPR036055">
    <property type="entry name" value="LDL_receptor-like_sf"/>
</dbReference>
<dbReference type="STRING" id="409849.ENSPMGP00000023628"/>
<keyword evidence="10" id="KW-0325">Glycoprotein</keyword>
<dbReference type="SUPFAM" id="SSF63825">
    <property type="entry name" value="YWTD domain"/>
    <property type="match status" value="1"/>
</dbReference>
<dbReference type="SUPFAM" id="SSF57424">
    <property type="entry name" value="LDL receptor-like module"/>
    <property type="match status" value="3"/>
</dbReference>
<dbReference type="Proteomes" id="UP000261520">
    <property type="component" value="Unplaced"/>
</dbReference>
<feature type="disulfide bond" evidence="11">
    <location>
        <begin position="114"/>
        <end position="132"/>
    </location>
</feature>
<evidence type="ECO:0000256" key="10">
    <source>
        <dbReference type="ARBA" id="ARBA00023180"/>
    </source>
</evidence>
<evidence type="ECO:0000256" key="1">
    <source>
        <dbReference type="ARBA" id="ARBA00004167"/>
    </source>
</evidence>
<dbReference type="SMART" id="SM00135">
    <property type="entry name" value="LY"/>
    <property type="match status" value="2"/>
</dbReference>
<feature type="disulfide bond" evidence="11">
    <location>
        <begin position="203"/>
        <end position="215"/>
    </location>
</feature>
<evidence type="ECO:0000256" key="11">
    <source>
        <dbReference type="PROSITE-ProRule" id="PRU00124"/>
    </source>
</evidence>
<dbReference type="PROSITE" id="PS51120">
    <property type="entry name" value="LDLRB"/>
    <property type="match status" value="2"/>
</dbReference>
<evidence type="ECO:0000256" key="4">
    <source>
        <dbReference type="ARBA" id="ARBA00022692"/>
    </source>
</evidence>
<evidence type="ECO:0000256" key="9">
    <source>
        <dbReference type="ARBA" id="ARBA00023170"/>
    </source>
</evidence>
<keyword evidence="2" id="KW-0245">EGF-like domain</keyword>
<keyword evidence="3" id="KW-0254">Endocytosis</keyword>
<evidence type="ECO:0000256" key="8">
    <source>
        <dbReference type="ARBA" id="ARBA00023157"/>
    </source>
</evidence>
<dbReference type="GO" id="GO:0006898">
    <property type="term" value="P:receptor-mediated endocytosis"/>
    <property type="evidence" value="ECO:0007669"/>
    <property type="project" value="TreeGrafter"/>
</dbReference>
<feature type="repeat" description="LDL-receptor class B" evidence="12">
    <location>
        <begin position="21"/>
        <end position="64"/>
    </location>
</feature>
<dbReference type="Gene3D" id="2.120.10.30">
    <property type="entry name" value="TolB, C-terminal domain"/>
    <property type="match status" value="1"/>
</dbReference>
<reference evidence="13" key="2">
    <citation type="submission" date="2025-09" db="UniProtKB">
        <authorList>
            <consortium name="Ensembl"/>
        </authorList>
    </citation>
    <scope>IDENTIFICATION</scope>
</reference>
<dbReference type="InterPro" id="IPR023415">
    <property type="entry name" value="LDLR_class-A_CS"/>
</dbReference>
<feature type="disulfide bond" evidence="11">
    <location>
        <begin position="210"/>
        <end position="228"/>
    </location>
</feature>
<comment type="caution">
    <text evidence="11">Lacks conserved residue(s) required for the propagation of feature annotation.</text>
</comment>
<dbReference type="GO" id="GO:0042562">
    <property type="term" value="F:hormone binding"/>
    <property type="evidence" value="ECO:0007669"/>
    <property type="project" value="TreeGrafter"/>
</dbReference>
<dbReference type="PANTHER" id="PTHR22722:SF11">
    <property type="entry name" value="LOW-DENSITY LIPOPROTEIN RECEPTOR-RELATED PROTEIN 2"/>
    <property type="match status" value="1"/>
</dbReference>
<dbReference type="InterPro" id="IPR000033">
    <property type="entry name" value="LDLR_classB_rpt"/>
</dbReference>
<keyword evidence="8 11" id="KW-1015">Disulfide bond</keyword>
<dbReference type="FunFam" id="4.10.400.10:FF:000005">
    <property type="entry name" value="low-density lipoprotein receptor-related protein 1B"/>
    <property type="match status" value="1"/>
</dbReference>
<organism evidence="13 14">
    <name type="scientific">Periophthalmus magnuspinnatus</name>
    <dbReference type="NCBI Taxonomy" id="409849"/>
    <lineage>
        <taxon>Eukaryota</taxon>
        <taxon>Metazoa</taxon>
        <taxon>Chordata</taxon>
        <taxon>Craniata</taxon>
        <taxon>Vertebrata</taxon>
        <taxon>Euteleostomi</taxon>
        <taxon>Actinopterygii</taxon>
        <taxon>Neopterygii</taxon>
        <taxon>Teleostei</taxon>
        <taxon>Neoteleostei</taxon>
        <taxon>Acanthomorphata</taxon>
        <taxon>Gobiaria</taxon>
        <taxon>Gobiiformes</taxon>
        <taxon>Gobioidei</taxon>
        <taxon>Gobiidae</taxon>
        <taxon>Oxudercinae</taxon>
        <taxon>Periophthalmus</taxon>
    </lineage>
</organism>
<dbReference type="InterPro" id="IPR051221">
    <property type="entry name" value="LDLR-related"/>
</dbReference>
<dbReference type="GO" id="GO:0016324">
    <property type="term" value="C:apical plasma membrane"/>
    <property type="evidence" value="ECO:0007669"/>
    <property type="project" value="TreeGrafter"/>
</dbReference>
<name>A0A3B4B2J9_9GOBI</name>
<protein>
    <submittedName>
        <fullName evidence="13">Uncharacterized protein</fullName>
    </submittedName>
</protein>
<sequence length="240" mass="26494">MILLKSSQDQPSDLAVSPKLRYLFWTDAGQTPKIERAFLDGTNRTVLASESLASPRGLTVDYTNDFLYWTDDVLDMISCMAADGTQRQIIRYGSRLPAPTAVSIFGNNMLWFSCANGRCISLALVCDGHNDCRDNATSDEINCREILYSLLENTFVSDRTCPAGQIKCENTNICIYPDYLCDGNNNCGDNSDENPLFCAGRTCSPSQFRCDGGKCIPQAWVCDNFKDCSDGTDEPPSCSE</sequence>
<reference evidence="13" key="1">
    <citation type="submission" date="2025-08" db="UniProtKB">
        <authorList>
            <consortium name="Ensembl"/>
        </authorList>
    </citation>
    <scope>IDENTIFICATION</scope>
</reference>